<evidence type="ECO:0000313" key="3">
    <source>
        <dbReference type="Proteomes" id="UP000887572"/>
    </source>
</evidence>
<dbReference type="PANTHER" id="PTHR36694">
    <property type="entry name" value="PASIFLORA 1, ISOFORM A-RELATED"/>
    <property type="match status" value="1"/>
</dbReference>
<evidence type="ECO:0000256" key="2">
    <source>
        <dbReference type="SAM" id="Phobius"/>
    </source>
</evidence>
<feature type="compositionally biased region" description="Basic residues" evidence="1">
    <location>
        <begin position="426"/>
        <end position="439"/>
    </location>
</feature>
<feature type="compositionally biased region" description="Basic and acidic residues" evidence="1">
    <location>
        <begin position="326"/>
        <end position="346"/>
    </location>
</feature>
<feature type="compositionally biased region" description="Basic and acidic residues" evidence="1">
    <location>
        <begin position="571"/>
        <end position="580"/>
    </location>
</feature>
<name>A0A914H4V7_GLORO</name>
<protein>
    <submittedName>
        <fullName evidence="4">Uncharacterized protein</fullName>
    </submittedName>
</protein>
<feature type="region of interest" description="Disordered" evidence="1">
    <location>
        <begin position="418"/>
        <end position="500"/>
    </location>
</feature>
<evidence type="ECO:0000256" key="1">
    <source>
        <dbReference type="SAM" id="MobiDB-lite"/>
    </source>
</evidence>
<feature type="region of interest" description="Disordered" evidence="1">
    <location>
        <begin position="571"/>
        <end position="651"/>
    </location>
</feature>
<accession>A0A914H4V7</accession>
<dbReference type="Proteomes" id="UP000887572">
    <property type="component" value="Unplaced"/>
</dbReference>
<proteinExistence type="predicted"/>
<keyword evidence="2" id="KW-1133">Transmembrane helix</keyword>
<dbReference type="AlphaFoldDB" id="A0A914H4V7"/>
<feature type="transmembrane region" description="Helical" evidence="2">
    <location>
        <begin position="214"/>
        <end position="239"/>
    </location>
</feature>
<reference evidence="4" key="1">
    <citation type="submission" date="2022-11" db="UniProtKB">
        <authorList>
            <consortium name="WormBaseParasite"/>
        </authorList>
    </citation>
    <scope>IDENTIFICATION</scope>
</reference>
<keyword evidence="2" id="KW-0812">Transmembrane</keyword>
<keyword evidence="3" id="KW-1185">Reference proteome</keyword>
<feature type="transmembrane region" description="Helical" evidence="2">
    <location>
        <begin position="183"/>
        <end position="208"/>
    </location>
</feature>
<feature type="compositionally biased region" description="Basic and acidic residues" evidence="1">
    <location>
        <begin position="281"/>
        <end position="295"/>
    </location>
</feature>
<evidence type="ECO:0000313" key="4">
    <source>
        <dbReference type="WBParaSite" id="Gr19_v10_g13258.t2"/>
    </source>
</evidence>
<dbReference type="WBParaSite" id="Gr19_v10_g13258.t2">
    <property type="protein sequence ID" value="Gr19_v10_g13258.t2"/>
    <property type="gene ID" value="Gr19_v10_g13258"/>
</dbReference>
<feature type="transmembrane region" description="Helical" evidence="2">
    <location>
        <begin position="148"/>
        <end position="171"/>
    </location>
</feature>
<feature type="compositionally biased region" description="Polar residues" evidence="1">
    <location>
        <begin position="347"/>
        <end position="368"/>
    </location>
</feature>
<keyword evidence="2" id="KW-0472">Membrane</keyword>
<dbReference type="PANTHER" id="PTHR36694:SF11">
    <property type="entry name" value="LP21121P-RELATED"/>
    <property type="match status" value="1"/>
</dbReference>
<feature type="region of interest" description="Disordered" evidence="1">
    <location>
        <begin position="261"/>
        <end position="380"/>
    </location>
</feature>
<organism evidence="3 4">
    <name type="scientific">Globodera rostochiensis</name>
    <name type="common">Golden nematode worm</name>
    <name type="synonym">Heterodera rostochiensis</name>
    <dbReference type="NCBI Taxonomy" id="31243"/>
    <lineage>
        <taxon>Eukaryota</taxon>
        <taxon>Metazoa</taxon>
        <taxon>Ecdysozoa</taxon>
        <taxon>Nematoda</taxon>
        <taxon>Chromadorea</taxon>
        <taxon>Rhabditida</taxon>
        <taxon>Tylenchina</taxon>
        <taxon>Tylenchomorpha</taxon>
        <taxon>Tylenchoidea</taxon>
        <taxon>Heteroderidae</taxon>
        <taxon>Heteroderinae</taxon>
        <taxon>Globodera</taxon>
    </lineage>
</organism>
<feature type="compositionally biased region" description="Low complexity" evidence="1">
    <location>
        <begin position="625"/>
        <end position="637"/>
    </location>
</feature>
<sequence>MSCNPCCCLKLKDAAVTIGIWSTIYSLVQIAVFVWQFSVLAQCQHVVMAQSNLQCEYYCPCVGASTARTSAIIEANSLNKSSNSLFNFAAGQQVFSTMQLAIFGWQMAAIKYEKDRAANTILPNYNTYGHYDIPTYYEAYWQSPEERYYTWLFVIQILCLIVAFFLLFASIMMIYGVHTWSRYLLVPWMVTMCASILTSFAYCVMWWAGDVRDYWLMLTIVEMFGVFLNTYCFVVIIMFHRRMLVELEYYARRRKYDRFNQLPRGTPQHTIEQELDETDEEPPRRKEVFAYKRPLDSQFPPKSSPPQPVIGSQLTGDFSGGMGPQQRERAREFQTARQRTPMERFQQETNQSASAQWNNGHKNRNLTNIEKFRDEPNGGQLLTDKKVRAKCAVVNTFNTAAIVATHWSTAIVTDFPVEDTENERKPSRRRRRSGRKRDRRGPWEQNWSDRESDLSEFGHTVQSEREYGNVLSSERQQRQLRRRFPSMEGRNQQQKGRRSRTLFQANERELNRMGSTCTLPRSSQQFLTPYRGISIPQHIVIPPVAARTCETLDPRPERKYRINSEITVSYDPKERQRHNEWAPSRKKPPNIPPRTPHQGLFPHPAGYINLNTNSVHVPTERREPIQQQQEVQPLPDQSPRPGQLISMNSNV</sequence>